<feature type="zinc finger region" description="UBR-type" evidence="10">
    <location>
        <begin position="83"/>
        <end position="156"/>
    </location>
</feature>
<dbReference type="GO" id="GO:0061630">
    <property type="term" value="F:ubiquitin protein ligase activity"/>
    <property type="evidence" value="ECO:0007669"/>
    <property type="project" value="UniProtKB-UniRule"/>
</dbReference>
<evidence type="ECO:0000256" key="6">
    <source>
        <dbReference type="ARBA" id="ARBA00022786"/>
    </source>
</evidence>
<proteinExistence type="inferred from homology"/>
<dbReference type="InterPro" id="IPR001841">
    <property type="entry name" value="Znf_RING"/>
</dbReference>
<keyword evidence="5 9" id="KW-0863">Zinc-finger</keyword>
<dbReference type="HOGENOM" id="CLU_001801_2_0_1"/>
<feature type="compositionally biased region" description="Low complexity" evidence="12">
    <location>
        <begin position="1283"/>
        <end position="1297"/>
    </location>
</feature>
<dbReference type="PANTHER" id="PTHR21497:SF24">
    <property type="entry name" value="E3 UBIQUITIN-PROTEIN LIGASE UBR1"/>
    <property type="match status" value="1"/>
</dbReference>
<evidence type="ECO:0000256" key="2">
    <source>
        <dbReference type="ARBA" id="ARBA00004906"/>
    </source>
</evidence>
<evidence type="ECO:0000256" key="4">
    <source>
        <dbReference type="ARBA" id="ARBA00022723"/>
    </source>
</evidence>
<evidence type="ECO:0000256" key="9">
    <source>
        <dbReference type="PROSITE-ProRule" id="PRU00175"/>
    </source>
</evidence>
<feature type="region of interest" description="Disordered" evidence="12">
    <location>
        <begin position="1166"/>
        <end position="1201"/>
    </location>
</feature>
<dbReference type="eggNOG" id="KOG1140">
    <property type="taxonomic scope" value="Eukaryota"/>
</dbReference>
<feature type="domain" description="RING-type" evidence="13">
    <location>
        <begin position="1224"/>
        <end position="1261"/>
    </location>
</feature>
<dbReference type="Pfam" id="PF22960">
    <property type="entry name" value="WHD_UBR1"/>
    <property type="match status" value="1"/>
</dbReference>
<reference evidence="17" key="2">
    <citation type="submission" date="2012-11" db="EMBL/GenBank/DDBJ databases">
        <authorList>
            <person name="Kuo A."/>
            <person name="Curtis B.A."/>
            <person name="Tanifuji G."/>
            <person name="Burki F."/>
            <person name="Gruber A."/>
            <person name="Irimia M."/>
            <person name="Maruyama S."/>
            <person name="Arias M.C."/>
            <person name="Ball S.G."/>
            <person name="Gile G.H."/>
            <person name="Hirakawa Y."/>
            <person name="Hopkins J.F."/>
            <person name="Rensing S.A."/>
            <person name="Schmutz J."/>
            <person name="Symeonidi A."/>
            <person name="Elias M."/>
            <person name="Eveleigh R.J."/>
            <person name="Herman E.K."/>
            <person name="Klute M.J."/>
            <person name="Nakayama T."/>
            <person name="Obornik M."/>
            <person name="Reyes-Prieto A."/>
            <person name="Armbrust E.V."/>
            <person name="Aves S.J."/>
            <person name="Beiko R.G."/>
            <person name="Coutinho P."/>
            <person name="Dacks J.B."/>
            <person name="Durnford D.G."/>
            <person name="Fast N.M."/>
            <person name="Green B.R."/>
            <person name="Grisdale C."/>
            <person name="Hempe F."/>
            <person name="Henrissat B."/>
            <person name="Hoppner M.P."/>
            <person name="Ishida K.-I."/>
            <person name="Kim E."/>
            <person name="Koreny L."/>
            <person name="Kroth P.G."/>
            <person name="Liu Y."/>
            <person name="Malik S.-B."/>
            <person name="Maier U.G."/>
            <person name="McRose D."/>
            <person name="Mock T."/>
            <person name="Neilson J.A."/>
            <person name="Onodera N.T."/>
            <person name="Poole A.M."/>
            <person name="Pritham E.J."/>
            <person name="Richards T.A."/>
            <person name="Rocap G."/>
            <person name="Roy S.W."/>
            <person name="Sarai C."/>
            <person name="Schaack S."/>
            <person name="Shirato S."/>
            <person name="Slamovits C.H."/>
            <person name="Spencer D.F."/>
            <person name="Suzuki S."/>
            <person name="Worden A.Z."/>
            <person name="Zauner S."/>
            <person name="Barry K."/>
            <person name="Bell C."/>
            <person name="Bharti A.K."/>
            <person name="Crow J.A."/>
            <person name="Grimwood J."/>
            <person name="Kramer R."/>
            <person name="Lindquist E."/>
            <person name="Lucas S."/>
            <person name="Salamov A."/>
            <person name="McFadden G.I."/>
            <person name="Lane C.E."/>
            <person name="Keeling P.J."/>
            <person name="Gray M.W."/>
            <person name="Grigoriev I.V."/>
            <person name="Archibald J.M."/>
        </authorList>
    </citation>
    <scope>NUCLEOTIDE SEQUENCE</scope>
    <source>
        <strain evidence="17">CCMP2712</strain>
    </source>
</reference>
<reference evidence="16" key="3">
    <citation type="submission" date="2015-06" db="UniProtKB">
        <authorList>
            <consortium name="EnsemblProtists"/>
        </authorList>
    </citation>
    <scope>IDENTIFICATION</scope>
</reference>
<dbReference type="InterPro" id="IPR044046">
    <property type="entry name" value="E3_ligase_UBR-like_C"/>
</dbReference>
<evidence type="ECO:0000256" key="10">
    <source>
        <dbReference type="PROSITE-ProRule" id="PRU00508"/>
    </source>
</evidence>
<dbReference type="EnsemblProtists" id="EKX40376">
    <property type="protein sequence ID" value="EKX40376"/>
    <property type="gene ID" value="GUITHDRAFT_142869"/>
</dbReference>
<organism evidence="15">
    <name type="scientific">Guillardia theta (strain CCMP2712)</name>
    <name type="common">Cryptophyte</name>
    <dbReference type="NCBI Taxonomy" id="905079"/>
    <lineage>
        <taxon>Eukaryota</taxon>
        <taxon>Cryptophyceae</taxon>
        <taxon>Pyrenomonadales</taxon>
        <taxon>Geminigeraceae</taxon>
        <taxon>Guillardia</taxon>
    </lineage>
</organism>
<keyword evidence="4 11" id="KW-0479">Metal-binding</keyword>
<keyword evidence="7 11" id="KW-0862">Zinc</keyword>
<evidence type="ECO:0000256" key="7">
    <source>
        <dbReference type="ARBA" id="ARBA00022833"/>
    </source>
</evidence>
<dbReference type="PROSITE" id="PS51157">
    <property type="entry name" value="ZF_UBR"/>
    <property type="match status" value="1"/>
</dbReference>
<dbReference type="SMART" id="SM00396">
    <property type="entry name" value="ZnF_UBR1"/>
    <property type="match status" value="1"/>
</dbReference>
<comment type="similarity">
    <text evidence="8 11">Belongs to the E3 ubiquitin-protein ligase UBR1-like family.</text>
</comment>
<dbReference type="InterPro" id="IPR003126">
    <property type="entry name" value="Znf_UBR"/>
</dbReference>
<feature type="domain" description="UBR-type" evidence="14">
    <location>
        <begin position="83"/>
        <end position="156"/>
    </location>
</feature>
<dbReference type="GO" id="GO:0008270">
    <property type="term" value="F:zinc ion binding"/>
    <property type="evidence" value="ECO:0007669"/>
    <property type="project" value="UniProtKB-UniRule"/>
</dbReference>
<dbReference type="InterPro" id="IPR014719">
    <property type="entry name" value="Ribosomal_bL12_C/ClpS-like"/>
</dbReference>
<evidence type="ECO:0000256" key="12">
    <source>
        <dbReference type="SAM" id="MobiDB-lite"/>
    </source>
</evidence>
<dbReference type="Gene3D" id="3.30.1390.10">
    <property type="match status" value="1"/>
</dbReference>
<dbReference type="RefSeq" id="XP_005827356.1">
    <property type="nucleotide sequence ID" value="XM_005827299.1"/>
</dbReference>
<evidence type="ECO:0000313" key="16">
    <source>
        <dbReference type="EnsemblProtists" id="EKX40376"/>
    </source>
</evidence>
<evidence type="ECO:0000256" key="8">
    <source>
        <dbReference type="ARBA" id="ARBA00046341"/>
    </source>
</evidence>
<dbReference type="Pfam" id="PF18995">
    <property type="entry name" value="PRT6_C"/>
    <property type="match status" value="1"/>
</dbReference>
<dbReference type="FunFam" id="2.10.110.30:FF:000002">
    <property type="entry name" value="Putative e3 ubiquitin-protein ligase ubr3"/>
    <property type="match status" value="1"/>
</dbReference>
<protein>
    <recommendedName>
        <fullName evidence="11">E3 ubiquitin-protein ligase</fullName>
        <ecNumber evidence="11">2.3.2.27</ecNumber>
    </recommendedName>
</protein>
<evidence type="ECO:0000256" key="11">
    <source>
        <dbReference type="RuleBase" id="RU366018"/>
    </source>
</evidence>
<comment type="catalytic activity">
    <reaction evidence="1 11">
        <text>S-ubiquitinyl-[E2 ubiquitin-conjugating enzyme]-L-cysteine + [acceptor protein]-L-lysine = [E2 ubiquitin-conjugating enzyme]-L-cysteine + N(6)-ubiquitinyl-[acceptor protein]-L-lysine.</text>
        <dbReference type="EC" id="2.3.2.27"/>
    </reaction>
</comment>
<dbReference type="InterPro" id="IPR055194">
    <property type="entry name" value="UBR1-like_WH"/>
</dbReference>
<dbReference type="STRING" id="905079.L1IVX2"/>
<dbReference type="EC" id="2.3.2.27" evidence="11"/>
<dbReference type="InterPro" id="IPR003769">
    <property type="entry name" value="ClpS_core"/>
</dbReference>
<dbReference type="CDD" id="cd19672">
    <property type="entry name" value="UBR-box_UBR1_like"/>
    <property type="match status" value="1"/>
</dbReference>
<evidence type="ECO:0000256" key="5">
    <source>
        <dbReference type="ARBA" id="ARBA00022771"/>
    </source>
</evidence>
<comment type="function">
    <text evidence="11">Ubiquitin ligase protein which is a component of the N-end rule pathway. Recognizes and binds to proteins bearing specific N-terminal residues that are destabilizing according to the N-end rule, leading to their ubiquitination and subsequent degradation.</text>
</comment>
<dbReference type="Gene3D" id="2.10.110.30">
    <property type="match status" value="1"/>
</dbReference>
<sequence>MEEVGGANHPWSVLCLSREEFVSRIAEARSSPDHSMLERIITALKQQDDDMTPATCVELIGWLLAGEEPSPWLSSLKETGFSSKCGHVFESEEWIYKCLQCCADPTCCFCSKCFENSPCRKLGHRTQLARSPGGGCCDCGDPEAWNPSSFCSIHQAKSEETCKEDRVPQQLLRFAPLLFNHVLEYCCDGLLCNEDAEYDGDGFLAVLHNDDIHDMDTVRNSIVRAIDCDRQIAHNIMMSAHQHGSAIVKQGSKQHCNKIVSSLRKAGLIVTLTHRLWQRFELRATAILQYLADICSCSNSLRSVLCETLILRDTNENLHGVSWKHKPLQVFMENEESFWAGASPVLHNLYVQLIADEKFKNFFADAFIKLYPSLIDSKKESSVIGNITLLDVSVQVFTVPSVVQRLVRERRLMSILLSSLWSSLADEIIDVNHYDRDAKELPNGYRRVLSDLVYVLRIPQISLSLIQDEGASDANTIESFFRFLESMQEMDKHPLQKVEHVRDDRNWSESFSLATEICQLQGLIVQGYRQSLAGISVPAGSDGQELSAFLSSAPFTVMKRLYSTLLDWAMLRMSQNAVKVGRTRPADGSHGYPYVDYEINKHSVSLHCPLHRMFSSLWAEVMQWSKGRIDMGRLHQQLVAEVWKESTLSDASSYCEGVSNVELFNLMLLELPLRVFILSGQSMAGVWLRNGMFIRGQLQLWCSSRFGDDFLRLDLYNLQFTATMLSPANFLSIFAERFMFKYWMSPLSHRVGLDDEQYVHVLAEMLYTLIMVLCDRGFSGNFDERGEVRRLLIHRLAVEATTHSNIKKNLPTSISSSDHFDSVLQEIATFRPANSTNPGTYCLKSNLWEEVDPFCWLYSRKEHEHVLETMESKFGLDSQQQKEKENASHLFTKFPPLPQALKELEHLLFSEDLWFMVSKIVNCALLHMNDEGAESHAFVNDSVLHRTLYICKLAVNHVVEEAKRSEGSGREEWGKLERLFTNDYQSKSVLVCLSRLLTGMQSQASDSMTLRFQPKRHEADIRHILQRLFANSQTCVAHASDAQALPREFRQAAAAADQPTSESAPVEESETSEVDEKARRKKEALERAMKEMQARQQAFAAMMQDDDEDDLDESYGGANEYEGRAVQDMYESVLPTQCVLCHEEASPGRPVGLISFVQASTVLSTLSKSSRRIEGTPSVEDESMTEDTSAAPPNRKDHPWSFTHVSQRGWEQRGRECGVATTFCGHAIHRDCLNRYQSSMTGLSRGRGSSSPAEFSCPLCRALGNNLVPLVPKDLLCKQGSRQAGQAMEEEQGQQQEQEADARTEEDEGGQRIDEREDASDYLMRSVDKLFQPRGRLVDHKKSKLQKVSQEEGAKIGGAAVLAEQAASYQPEKEMAEVMAKKIVETHLFAHEEGKEEFEAPTSPTLTAISSCIYSIFSMESACRLDGPPPNSSCEEPDGSWGSLSSFTATKIAPFTALVRAVRLLQQSKLSLDGESMRHLTMWSKLLRGIGAEEAAAASQPGNGDLHIKCVLEADVCSLLVHWLFLSSSSKSDTELSGEFDGFLRIFWVAQVMQAVLALSDGSAAGRAATGDEEEEKDRIGEDRENFSQLLFLMDSVLGAGLSDVSTRLPLNRVLEASLPFLRRCCLVKSLFFALPLPSYEQTSKQEEALILVHFLGLTGQGGIPSMEGTMEVLVKRWCEAFAERHQGSSRFSFLSKMYRRRAARPSFIDLPRDFQELFQIVLKQPCRTCGMKPTEPALCFMCGAIVCAGGDCCKKEGRGECTLHTEQCGAGINVFLIIKTCTFLVIRSGIAHGAGAMLPSPYLDEHGEEDFYLRRGEPLFLSQERILGLLKMWVSHQFNYELTRSGARNEGIWSWSAL</sequence>
<dbReference type="EMBL" id="JH993032">
    <property type="protein sequence ID" value="EKX40376.1"/>
    <property type="molecule type" value="Genomic_DNA"/>
</dbReference>
<dbReference type="UniPathway" id="UPA00143"/>
<evidence type="ECO:0000259" key="13">
    <source>
        <dbReference type="PROSITE" id="PS50089"/>
    </source>
</evidence>
<keyword evidence="3 11" id="KW-0808">Transferase</keyword>
<dbReference type="GO" id="GO:0016567">
    <property type="term" value="P:protein ubiquitination"/>
    <property type="evidence" value="ECO:0007669"/>
    <property type="project" value="UniProtKB-UniRule"/>
</dbReference>
<dbReference type="GeneID" id="17297103"/>
<dbReference type="Pfam" id="PF02207">
    <property type="entry name" value="zf-UBR"/>
    <property type="match status" value="1"/>
</dbReference>
<evidence type="ECO:0000259" key="14">
    <source>
        <dbReference type="PROSITE" id="PS51157"/>
    </source>
</evidence>
<feature type="region of interest" description="Disordered" evidence="12">
    <location>
        <begin position="1282"/>
        <end position="1319"/>
    </location>
</feature>
<dbReference type="SUPFAM" id="SSF54736">
    <property type="entry name" value="ClpS-like"/>
    <property type="match status" value="1"/>
</dbReference>
<dbReference type="PANTHER" id="PTHR21497">
    <property type="entry name" value="UBIQUITIN LIGASE E3 ALPHA-RELATED"/>
    <property type="match status" value="1"/>
</dbReference>
<dbReference type="SUPFAM" id="SSF46785">
    <property type="entry name" value="Winged helix' DNA-binding domain"/>
    <property type="match status" value="1"/>
</dbReference>
<keyword evidence="6 11" id="KW-0833">Ubl conjugation pathway</keyword>
<keyword evidence="17" id="KW-1185">Reference proteome</keyword>
<gene>
    <name evidence="15" type="ORF">GUITHDRAFT_142869</name>
</gene>
<dbReference type="InterPro" id="IPR039164">
    <property type="entry name" value="UBR1-like"/>
</dbReference>
<feature type="region of interest" description="Disordered" evidence="12">
    <location>
        <begin position="1050"/>
        <end position="1082"/>
    </location>
</feature>
<dbReference type="GO" id="GO:0005737">
    <property type="term" value="C:cytoplasm"/>
    <property type="evidence" value="ECO:0007669"/>
    <property type="project" value="TreeGrafter"/>
</dbReference>
<name>L1IVX2_GUITC</name>
<dbReference type="PaxDb" id="55529-EKX40376"/>
<dbReference type="OMA" id="GEASYMC"/>
<dbReference type="Pfam" id="PF02617">
    <property type="entry name" value="ClpS"/>
    <property type="match status" value="1"/>
</dbReference>
<evidence type="ECO:0000313" key="17">
    <source>
        <dbReference type="Proteomes" id="UP000011087"/>
    </source>
</evidence>
<accession>L1IVX2</accession>
<dbReference type="KEGG" id="gtt:GUITHDRAFT_142869"/>
<dbReference type="OrthoDB" id="26387at2759"/>
<dbReference type="Proteomes" id="UP000011087">
    <property type="component" value="Unassembled WGS sequence"/>
</dbReference>
<dbReference type="Gene3D" id="3.30.40.10">
    <property type="entry name" value="Zinc/RING finger domain, C3HC4 (zinc finger)"/>
    <property type="match status" value="1"/>
</dbReference>
<evidence type="ECO:0000256" key="3">
    <source>
        <dbReference type="ARBA" id="ARBA00022679"/>
    </source>
</evidence>
<dbReference type="InterPro" id="IPR013083">
    <property type="entry name" value="Znf_RING/FYVE/PHD"/>
</dbReference>
<reference evidence="15 17" key="1">
    <citation type="journal article" date="2012" name="Nature">
        <title>Algal genomes reveal evolutionary mosaicism and the fate of nucleomorphs.</title>
        <authorList>
            <consortium name="DOE Joint Genome Institute"/>
            <person name="Curtis B.A."/>
            <person name="Tanifuji G."/>
            <person name="Burki F."/>
            <person name="Gruber A."/>
            <person name="Irimia M."/>
            <person name="Maruyama S."/>
            <person name="Arias M.C."/>
            <person name="Ball S.G."/>
            <person name="Gile G.H."/>
            <person name="Hirakawa Y."/>
            <person name="Hopkins J.F."/>
            <person name="Kuo A."/>
            <person name="Rensing S.A."/>
            <person name="Schmutz J."/>
            <person name="Symeonidi A."/>
            <person name="Elias M."/>
            <person name="Eveleigh R.J."/>
            <person name="Herman E.K."/>
            <person name="Klute M.J."/>
            <person name="Nakayama T."/>
            <person name="Obornik M."/>
            <person name="Reyes-Prieto A."/>
            <person name="Armbrust E.V."/>
            <person name="Aves S.J."/>
            <person name="Beiko R.G."/>
            <person name="Coutinho P."/>
            <person name="Dacks J.B."/>
            <person name="Durnford D.G."/>
            <person name="Fast N.M."/>
            <person name="Green B.R."/>
            <person name="Grisdale C.J."/>
            <person name="Hempel F."/>
            <person name="Henrissat B."/>
            <person name="Hoppner M.P."/>
            <person name="Ishida K."/>
            <person name="Kim E."/>
            <person name="Koreny L."/>
            <person name="Kroth P.G."/>
            <person name="Liu Y."/>
            <person name="Malik S.B."/>
            <person name="Maier U.G."/>
            <person name="McRose D."/>
            <person name="Mock T."/>
            <person name="Neilson J.A."/>
            <person name="Onodera N.T."/>
            <person name="Poole A.M."/>
            <person name="Pritham E.J."/>
            <person name="Richards T.A."/>
            <person name="Rocap G."/>
            <person name="Roy S.W."/>
            <person name="Sarai C."/>
            <person name="Schaack S."/>
            <person name="Shirato S."/>
            <person name="Slamovits C.H."/>
            <person name="Spencer D.F."/>
            <person name="Suzuki S."/>
            <person name="Worden A.Z."/>
            <person name="Zauner S."/>
            <person name="Barry K."/>
            <person name="Bell C."/>
            <person name="Bharti A.K."/>
            <person name="Crow J.A."/>
            <person name="Grimwood J."/>
            <person name="Kramer R."/>
            <person name="Lindquist E."/>
            <person name="Lucas S."/>
            <person name="Salamov A."/>
            <person name="McFadden G.I."/>
            <person name="Lane C.E."/>
            <person name="Keeling P.J."/>
            <person name="Gray M.W."/>
            <person name="Grigoriev I.V."/>
            <person name="Archibald J.M."/>
        </authorList>
    </citation>
    <scope>NUCLEOTIDE SEQUENCE</scope>
    <source>
        <strain evidence="15 17">CCMP2712</strain>
    </source>
</reference>
<dbReference type="InterPro" id="IPR042065">
    <property type="entry name" value="E3_ELL-like"/>
</dbReference>
<evidence type="ECO:0000256" key="1">
    <source>
        <dbReference type="ARBA" id="ARBA00000900"/>
    </source>
</evidence>
<comment type="pathway">
    <text evidence="2 11">Protein modification; protein ubiquitination.</text>
</comment>
<dbReference type="GO" id="GO:0000151">
    <property type="term" value="C:ubiquitin ligase complex"/>
    <property type="evidence" value="ECO:0007669"/>
    <property type="project" value="TreeGrafter"/>
</dbReference>
<dbReference type="Gene3D" id="1.10.10.2670">
    <property type="entry name" value="E3 ubiquitin-protein ligase"/>
    <property type="match status" value="1"/>
</dbReference>
<evidence type="ECO:0000313" key="15">
    <source>
        <dbReference type="EMBL" id="EKX40376.1"/>
    </source>
</evidence>
<dbReference type="GO" id="GO:0071596">
    <property type="term" value="P:ubiquitin-dependent protein catabolic process via the N-end rule pathway"/>
    <property type="evidence" value="ECO:0007669"/>
    <property type="project" value="UniProtKB-UniRule"/>
</dbReference>
<dbReference type="InterPro" id="IPR036390">
    <property type="entry name" value="WH_DNA-bd_sf"/>
</dbReference>
<dbReference type="PROSITE" id="PS50089">
    <property type="entry name" value="ZF_RING_2"/>
    <property type="match status" value="1"/>
</dbReference>